<dbReference type="PROSITE" id="PS50157">
    <property type="entry name" value="ZINC_FINGER_C2H2_2"/>
    <property type="match status" value="1"/>
</dbReference>
<dbReference type="OrthoDB" id="5871946at2759"/>
<dbReference type="GO" id="GO:0008270">
    <property type="term" value="F:zinc ion binding"/>
    <property type="evidence" value="ECO:0007669"/>
    <property type="project" value="UniProtKB-KW"/>
</dbReference>
<accession>G0MPU0</accession>
<dbReference type="eggNOG" id="ENOG502R93G">
    <property type="taxonomic scope" value="Eukaryota"/>
</dbReference>
<reference evidence="4" key="1">
    <citation type="submission" date="2011-07" db="EMBL/GenBank/DDBJ databases">
        <authorList>
            <consortium name="Caenorhabditis brenneri Sequencing and Analysis Consortium"/>
            <person name="Wilson R.K."/>
        </authorList>
    </citation>
    <scope>NUCLEOTIDE SEQUENCE [LARGE SCALE GENOMIC DNA]</scope>
    <source>
        <strain evidence="4">PB2801</strain>
    </source>
</reference>
<keyword evidence="1" id="KW-0862">Zinc</keyword>
<protein>
    <recommendedName>
        <fullName evidence="2">C2H2-type domain-containing protein</fullName>
    </recommendedName>
</protein>
<dbReference type="SUPFAM" id="SSF57667">
    <property type="entry name" value="beta-beta-alpha zinc fingers"/>
    <property type="match status" value="1"/>
</dbReference>
<evidence type="ECO:0000256" key="1">
    <source>
        <dbReference type="PROSITE-ProRule" id="PRU00042"/>
    </source>
</evidence>
<dbReference type="InParanoid" id="G0MPU0"/>
<sequence length="149" mass="17128">MPHTVPLIGRELCFWCVEYTESGKFVHPPNGSTLPISSVFNFPKIPEKPQIVAKNEVLVRRKSKVEIIKAFKSEAAEYNGGRACDKSRKVFLCDFCEFSFTLHHNLQKHLIRFHGDSENISSEKLSLLKETFDRMDKLGREESKKELVS</sequence>
<keyword evidence="1" id="KW-0479">Metal-binding</keyword>
<proteinExistence type="predicted"/>
<dbReference type="PROSITE" id="PS00028">
    <property type="entry name" value="ZINC_FINGER_C2H2_1"/>
    <property type="match status" value="1"/>
</dbReference>
<dbReference type="Gene3D" id="3.30.160.60">
    <property type="entry name" value="Classic Zinc Finger"/>
    <property type="match status" value="1"/>
</dbReference>
<organism evidence="4">
    <name type="scientific">Caenorhabditis brenneri</name>
    <name type="common">Nematode worm</name>
    <dbReference type="NCBI Taxonomy" id="135651"/>
    <lineage>
        <taxon>Eukaryota</taxon>
        <taxon>Metazoa</taxon>
        <taxon>Ecdysozoa</taxon>
        <taxon>Nematoda</taxon>
        <taxon>Chromadorea</taxon>
        <taxon>Rhabditida</taxon>
        <taxon>Rhabditina</taxon>
        <taxon>Rhabditomorpha</taxon>
        <taxon>Rhabditoidea</taxon>
        <taxon>Rhabditidae</taxon>
        <taxon>Peloderinae</taxon>
        <taxon>Caenorhabditis</taxon>
    </lineage>
</organism>
<keyword evidence="4" id="KW-1185">Reference proteome</keyword>
<keyword evidence="1" id="KW-0863">Zinc-finger</keyword>
<feature type="domain" description="C2H2-type" evidence="2">
    <location>
        <begin position="91"/>
        <end position="119"/>
    </location>
</feature>
<gene>
    <name evidence="3" type="ORF">CAEBREN_13150</name>
</gene>
<dbReference type="HOGENOM" id="CLU_1751308_0_0_1"/>
<dbReference type="EMBL" id="GL379806">
    <property type="protein sequence ID" value="EGT40978.1"/>
    <property type="molecule type" value="Genomic_DNA"/>
</dbReference>
<dbReference type="Proteomes" id="UP000008068">
    <property type="component" value="Unassembled WGS sequence"/>
</dbReference>
<name>G0MPU0_CAEBE</name>
<evidence type="ECO:0000259" key="2">
    <source>
        <dbReference type="PROSITE" id="PS50157"/>
    </source>
</evidence>
<dbReference type="AlphaFoldDB" id="G0MPU0"/>
<evidence type="ECO:0000313" key="3">
    <source>
        <dbReference type="EMBL" id="EGT40978.1"/>
    </source>
</evidence>
<dbReference type="InterPro" id="IPR036236">
    <property type="entry name" value="Znf_C2H2_sf"/>
</dbReference>
<dbReference type="OMA" id="RELCFWC"/>
<dbReference type="InterPro" id="IPR013087">
    <property type="entry name" value="Znf_C2H2_type"/>
</dbReference>
<evidence type="ECO:0000313" key="4">
    <source>
        <dbReference type="Proteomes" id="UP000008068"/>
    </source>
</evidence>